<dbReference type="Proteomes" id="UP000255236">
    <property type="component" value="Unassembled WGS sequence"/>
</dbReference>
<dbReference type="RefSeq" id="WP_115263363.1">
    <property type="nucleotide sequence ID" value="NZ_UHFT01000001.1"/>
</dbReference>
<dbReference type="GO" id="GO:0016787">
    <property type="term" value="F:hydrolase activity"/>
    <property type="evidence" value="ECO:0007669"/>
    <property type="project" value="InterPro"/>
</dbReference>
<evidence type="ECO:0000313" key="2">
    <source>
        <dbReference type="EMBL" id="SUN80632.1"/>
    </source>
</evidence>
<organism evidence="2 3">
    <name type="scientific">Streptococcus milleri</name>
    <dbReference type="NCBI Taxonomy" id="33040"/>
    <lineage>
        <taxon>Bacteria</taxon>
        <taxon>Bacillati</taxon>
        <taxon>Bacillota</taxon>
        <taxon>Bacilli</taxon>
        <taxon>Lactobacillales</taxon>
        <taxon>Streptococcaceae</taxon>
        <taxon>Streptococcus</taxon>
    </lineage>
</organism>
<dbReference type="Pfam" id="PF04851">
    <property type="entry name" value="ResIII"/>
    <property type="match status" value="1"/>
</dbReference>
<feature type="domain" description="Helicase/UvrB N-terminal" evidence="1">
    <location>
        <begin position="1"/>
        <end position="175"/>
    </location>
</feature>
<dbReference type="GO" id="GO:0004386">
    <property type="term" value="F:helicase activity"/>
    <property type="evidence" value="ECO:0007669"/>
    <property type="project" value="UniProtKB-KW"/>
</dbReference>
<reference evidence="2" key="1">
    <citation type="submission" date="2018-06" db="EMBL/GenBank/DDBJ databases">
        <authorList>
            <consortium name="Pathogen Informatics"/>
            <person name="Doyle S."/>
        </authorList>
    </citation>
    <scope>NUCLEOTIDE SEQUENCE [LARGE SCALE GENOMIC DNA]</scope>
    <source>
        <strain evidence="2">NCTC11063</strain>
    </source>
</reference>
<protein>
    <submittedName>
        <fullName evidence="2">DNA or RNA helicases of superfamily II-like protein</fullName>
    </submittedName>
</protein>
<accession>A0A380L3U5</accession>
<comment type="caution">
    <text evidence="2">The sequence shown here is derived from an EMBL/GenBank/DDBJ whole genome shotgun (WGS) entry which is preliminary data.</text>
</comment>
<dbReference type="EMBL" id="UHFT01000001">
    <property type="protein sequence ID" value="SUN80632.1"/>
    <property type="molecule type" value="Genomic_DNA"/>
</dbReference>
<evidence type="ECO:0000313" key="3">
    <source>
        <dbReference type="Proteomes" id="UP000255236"/>
    </source>
</evidence>
<dbReference type="InterPro" id="IPR027417">
    <property type="entry name" value="P-loop_NTPase"/>
</dbReference>
<dbReference type="GO" id="GO:0003677">
    <property type="term" value="F:DNA binding"/>
    <property type="evidence" value="ECO:0007669"/>
    <property type="project" value="InterPro"/>
</dbReference>
<keyword evidence="3" id="KW-1185">Reference proteome</keyword>
<dbReference type="AlphaFoldDB" id="A0A380L3U5"/>
<name>A0A380L3U5_9STRE</name>
<dbReference type="GO" id="GO:0005524">
    <property type="term" value="F:ATP binding"/>
    <property type="evidence" value="ECO:0007669"/>
    <property type="project" value="InterPro"/>
</dbReference>
<dbReference type="Gene3D" id="3.40.50.300">
    <property type="entry name" value="P-loop containing nucleotide triphosphate hydrolases"/>
    <property type="match status" value="1"/>
</dbReference>
<evidence type="ECO:0000259" key="1">
    <source>
        <dbReference type="Pfam" id="PF04851"/>
    </source>
</evidence>
<gene>
    <name evidence="2" type="ORF">NCTC11063_01338</name>
</gene>
<dbReference type="InterPro" id="IPR006935">
    <property type="entry name" value="Helicase/UvrB_N"/>
</dbReference>
<proteinExistence type="predicted"/>
<dbReference type="SUPFAM" id="SSF52540">
    <property type="entry name" value="P-loop containing nucleoside triphosphate hydrolases"/>
    <property type="match status" value="2"/>
</dbReference>
<sequence length="753" mass="87110">MKLFPFQEQAVQTLQDKFFYSRKQTTVFYAPTGAGKTIMLIRLMDRIIEYNPNPYDYVFVWLTPGNGELEEQSWNKARDIGKFVKSITLDEALTGGFQAGTATFLNWERIKNDKAIALREGETKNLDDIIKVAKHKGLHFVLIIDEEHRDQTGKAQRIIDKFEADKIIRASATPKSSSPDYDNVQVNDEDVIAQGLIVRNVELNPDGVDGDVVDNMVQYFLDFADDKRRQVKVEYEKLGLSINPLVLIQFPDERKANKEERKSLIKQVRDYLSEIGQEDGQVATWLANEKINITAIEKENSPVNYLLMKQAVSTGWDAPRAKILVKLRLNTEPNFTLQTIGRIRRMPGQKHYDNPLLDNAFIYSNDQKYIADVLKKGEGAYIATYELKEEAPDFQLTSVKPNLRAGLTNSEVIQALRKQFKNDYGLVEQNGKQNQEKLESYGYIFGTTILQYLVKSDKLERDIVTEQLIAFDIKMPVNLRDNRLDLLNAEQAIQKYLYRDRPSDVNHILLELFSNRSEEPTKRFISLKPSEFMAFVINNYRLLRETAKNADAQGLFDKQLSLEYGISHNELDLVSFVLPKNEMYQTLKNEAGEVFSKNVYKGYGRNNWVTTSKPEKAFEEWLESSQQVKWWYRSKDRGDNYFSVAYGQKKEGFFPDYIFLGTDGRTYVVETKGGKKQNIDTYSEAKFKAIREWSENKDTNPNGARFAFVRPIVNTAGDVTGLLFNNTVWKEDINDREYWKPMNEFFQDDLFDF</sequence>